<evidence type="ECO:0000256" key="4">
    <source>
        <dbReference type="ARBA" id="ARBA00022781"/>
    </source>
</evidence>
<feature type="domain" description="ATPase F1/V1/A1 complex alpha/beta subunit N-terminal" evidence="10">
    <location>
        <begin position="7"/>
        <end position="68"/>
    </location>
</feature>
<evidence type="ECO:0000256" key="2">
    <source>
        <dbReference type="ARBA" id="ARBA00022448"/>
    </source>
</evidence>
<sequence>MEVKGKIYRIAGPVVTVVGIKPKMYDVVKVGHEGLMGEVIRIENEKATVQVYEETAGIRPGEPVVNTGMPLSVELGPGLLESIYDGIQRPLKVLEEKMGNFIQRGVTANGLDREKKWDFKPTVSKGDSVKGGDVIGIVQETPNIEHKVMVKP</sequence>
<evidence type="ECO:0000256" key="5">
    <source>
        <dbReference type="ARBA" id="ARBA00022840"/>
    </source>
</evidence>
<keyword evidence="8" id="KW-0472">Membrane</keyword>
<evidence type="ECO:0000256" key="3">
    <source>
        <dbReference type="ARBA" id="ARBA00022741"/>
    </source>
</evidence>
<evidence type="ECO:0000259" key="11">
    <source>
        <dbReference type="Pfam" id="PF16886"/>
    </source>
</evidence>
<evidence type="ECO:0000313" key="13">
    <source>
        <dbReference type="Proteomes" id="UP000284763"/>
    </source>
</evidence>
<feature type="domain" description="ATPsynthase alpha/beta subunit barrel-sandwich" evidence="11">
    <location>
        <begin position="109"/>
        <end position="152"/>
    </location>
</feature>
<evidence type="ECO:0000256" key="1">
    <source>
        <dbReference type="ARBA" id="ARBA00008936"/>
    </source>
</evidence>
<evidence type="ECO:0000259" key="10">
    <source>
        <dbReference type="Pfam" id="PF02874"/>
    </source>
</evidence>
<keyword evidence="5" id="KW-0067">ATP-binding</keyword>
<accession>A0A424YRK4</accession>
<dbReference type="InterPro" id="IPR022878">
    <property type="entry name" value="V-ATPase_asu"/>
</dbReference>
<keyword evidence="7" id="KW-0406">Ion transport</keyword>
<dbReference type="GO" id="GO:0046961">
    <property type="term" value="F:proton-transporting ATPase activity, rotational mechanism"/>
    <property type="evidence" value="ECO:0007669"/>
    <property type="project" value="InterPro"/>
</dbReference>
<dbReference type="Gene3D" id="2.40.50.100">
    <property type="match status" value="1"/>
</dbReference>
<evidence type="ECO:0000256" key="8">
    <source>
        <dbReference type="ARBA" id="ARBA00023136"/>
    </source>
</evidence>
<dbReference type="Gene3D" id="3.40.50.300">
    <property type="entry name" value="P-loop containing nucleotide triphosphate hydrolases"/>
    <property type="match status" value="1"/>
</dbReference>
<dbReference type="FunFam" id="2.40.30.20:FF:000002">
    <property type="entry name" value="V-type proton ATPase catalytic subunit A"/>
    <property type="match status" value="1"/>
</dbReference>
<dbReference type="Pfam" id="PF16886">
    <property type="entry name" value="ATP-synt_ab_Xtn"/>
    <property type="match status" value="1"/>
</dbReference>
<protein>
    <submittedName>
        <fullName evidence="12">V-type ATP synthase subunit A</fullName>
    </submittedName>
</protein>
<dbReference type="SUPFAM" id="SSF50615">
    <property type="entry name" value="N-terminal domain of alpha and beta subunits of F1 ATP synthase"/>
    <property type="match status" value="1"/>
</dbReference>
<feature type="non-terminal residue" evidence="12">
    <location>
        <position position="152"/>
    </location>
</feature>
<proteinExistence type="inferred from homology"/>
<dbReference type="PANTHER" id="PTHR43607:SF1">
    <property type="entry name" value="H(+)-TRANSPORTING TWO-SECTOR ATPASE"/>
    <property type="match status" value="1"/>
</dbReference>
<dbReference type="Gene3D" id="2.40.30.20">
    <property type="match status" value="1"/>
</dbReference>
<evidence type="ECO:0000256" key="6">
    <source>
        <dbReference type="ARBA" id="ARBA00022967"/>
    </source>
</evidence>
<dbReference type="GO" id="GO:0005524">
    <property type="term" value="F:ATP binding"/>
    <property type="evidence" value="ECO:0007669"/>
    <property type="project" value="UniProtKB-KW"/>
</dbReference>
<gene>
    <name evidence="12" type="ORF">D5R95_07945</name>
</gene>
<dbReference type="InterPro" id="IPR004100">
    <property type="entry name" value="ATPase_F1/V1/A1_a/bsu_N"/>
</dbReference>
<dbReference type="InterPro" id="IPR023366">
    <property type="entry name" value="ATP_synth_asu-like_sf"/>
</dbReference>
<name>A0A424YRK4_9EURY</name>
<keyword evidence="4" id="KW-0375">Hydrogen ion transport</keyword>
<keyword evidence="6" id="KW-1278">Translocase</keyword>
<keyword evidence="9" id="KW-0066">ATP synthesis</keyword>
<dbReference type="EMBL" id="QZAB01000502">
    <property type="protein sequence ID" value="RQD81655.1"/>
    <property type="molecule type" value="Genomic_DNA"/>
</dbReference>
<keyword evidence="3" id="KW-0547">Nucleotide-binding</keyword>
<dbReference type="GO" id="GO:0006754">
    <property type="term" value="P:ATP biosynthetic process"/>
    <property type="evidence" value="ECO:0007669"/>
    <property type="project" value="UniProtKB-KW"/>
</dbReference>
<dbReference type="PANTHER" id="PTHR43607">
    <property type="entry name" value="V-TYPE PROTON ATPASE CATALYTIC SUBUNIT A"/>
    <property type="match status" value="1"/>
</dbReference>
<reference evidence="12 13" key="1">
    <citation type="submission" date="2018-08" db="EMBL/GenBank/DDBJ databases">
        <title>The metabolism and importance of syntrophic acetate oxidation coupled to methane or sulfide production in haloalkaline environments.</title>
        <authorList>
            <person name="Timmers P.H.A."/>
            <person name="Vavourakis C.D."/>
            <person name="Sorokin D.Y."/>
            <person name="Sinninghe Damste J.S."/>
            <person name="Muyzer G."/>
            <person name="Stams A.J.M."/>
            <person name="Plugge C.M."/>
        </authorList>
    </citation>
    <scope>NUCLEOTIDE SEQUENCE [LARGE SCALE GENOMIC DNA]</scope>
    <source>
        <strain evidence="12">MSAO_Arc3</strain>
    </source>
</reference>
<evidence type="ECO:0000256" key="7">
    <source>
        <dbReference type="ARBA" id="ARBA00023065"/>
    </source>
</evidence>
<dbReference type="Pfam" id="PF02874">
    <property type="entry name" value="ATP-synt_ab_N"/>
    <property type="match status" value="1"/>
</dbReference>
<keyword evidence="2" id="KW-0813">Transport</keyword>
<dbReference type="AlphaFoldDB" id="A0A424YRK4"/>
<dbReference type="InterPro" id="IPR031686">
    <property type="entry name" value="ATP-synth_a_Xtn"/>
</dbReference>
<dbReference type="InterPro" id="IPR027417">
    <property type="entry name" value="P-loop_NTPase"/>
</dbReference>
<evidence type="ECO:0000256" key="9">
    <source>
        <dbReference type="ARBA" id="ARBA00023310"/>
    </source>
</evidence>
<dbReference type="Proteomes" id="UP000284763">
    <property type="component" value="Unassembled WGS sequence"/>
</dbReference>
<dbReference type="InterPro" id="IPR036121">
    <property type="entry name" value="ATPase_F1/V1/A1_a/bsu_N_sf"/>
</dbReference>
<organism evidence="12 13">
    <name type="scientific">Methanosalsum natronophilum</name>
    <dbReference type="NCBI Taxonomy" id="768733"/>
    <lineage>
        <taxon>Archaea</taxon>
        <taxon>Methanobacteriati</taxon>
        <taxon>Methanobacteriota</taxon>
        <taxon>Stenosarchaea group</taxon>
        <taxon>Methanomicrobia</taxon>
        <taxon>Methanosarcinales</taxon>
        <taxon>Methanosarcinaceae</taxon>
        <taxon>Methanosalsum</taxon>
    </lineage>
</organism>
<comment type="caution">
    <text evidence="12">The sequence shown here is derived from an EMBL/GenBank/DDBJ whole genome shotgun (WGS) entry which is preliminary data.</text>
</comment>
<evidence type="ECO:0000313" key="12">
    <source>
        <dbReference type="EMBL" id="RQD81655.1"/>
    </source>
</evidence>
<comment type="similarity">
    <text evidence="1">Belongs to the ATPase alpha/beta chains family.</text>
</comment>